<feature type="compositionally biased region" description="Low complexity" evidence="1">
    <location>
        <begin position="332"/>
        <end position="345"/>
    </location>
</feature>
<dbReference type="GO" id="GO:0042721">
    <property type="term" value="C:TIM22 mitochondrial import inner membrane insertion complex"/>
    <property type="evidence" value="ECO:0007669"/>
    <property type="project" value="InterPro"/>
</dbReference>
<accession>A0AAZ3NQI2</accession>
<dbReference type="AlphaFoldDB" id="A0AAZ3NQI2"/>
<sequence>MAREITSVTQIQKGPGHTGNQESECELPGTIGFCLTDMAASWVLRRWCSTSVAEAGAAPANGTRWERLKNSKLGVWFSGMSRDYKEACREIVVGAWERPIKASIYLSLLGGAGTCIYTNPDDASFETTVLDTANQLGLLTPWIRSGTSDGHVQKLAKLRNEGRLRHLSLGMVSLTYFADYNPDASLYEAQCSNLSIPWRELHTRVLDVGFAGRWWILDHKMKDYDVNDEEFKQLPPAMAATVPPGVRGVENNERLHKESWMPLKTEENEEKEKASAAVGEEGGIVEQIKMDSLDLVETIKIKTGIVAQPQEIADQEPQELPDPEPQGLPDPEPQELTLTETETQE</sequence>
<feature type="compositionally biased region" description="Polar residues" evidence="1">
    <location>
        <begin position="1"/>
        <end position="22"/>
    </location>
</feature>
<reference evidence="3" key="1">
    <citation type="journal article" date="2018" name="PLoS ONE">
        <title>Chinook salmon (Oncorhynchus tshawytscha) genome and transcriptome.</title>
        <authorList>
            <person name="Christensen K.A."/>
            <person name="Leong J.S."/>
            <person name="Sakhrani D."/>
            <person name="Biagi C.A."/>
            <person name="Minkley D.R."/>
            <person name="Withler R.E."/>
            <person name="Rondeau E.B."/>
            <person name="Koop B.F."/>
            <person name="Devlin R.H."/>
        </authorList>
    </citation>
    <scope>NUCLEOTIDE SEQUENCE [LARGE SCALE GENOMIC DNA]</scope>
</reference>
<dbReference type="Ensembl" id="ENSOTST00005127243.1">
    <property type="protein sequence ID" value="ENSOTSP00005105944.1"/>
    <property type="gene ID" value="ENSOTSG00005014058.2"/>
</dbReference>
<dbReference type="InterPro" id="IPR019322">
    <property type="entry name" value="TIMM29"/>
</dbReference>
<dbReference type="GeneTree" id="ENSGT00390000018541"/>
<reference evidence="2" key="3">
    <citation type="submission" date="2025-09" db="UniProtKB">
        <authorList>
            <consortium name="Ensembl"/>
        </authorList>
    </citation>
    <scope>IDENTIFICATION</scope>
</reference>
<feature type="region of interest" description="Disordered" evidence="1">
    <location>
        <begin position="306"/>
        <end position="345"/>
    </location>
</feature>
<feature type="compositionally biased region" description="Acidic residues" evidence="1">
    <location>
        <begin position="313"/>
        <end position="322"/>
    </location>
</feature>
<evidence type="ECO:0000313" key="3">
    <source>
        <dbReference type="Proteomes" id="UP000694402"/>
    </source>
</evidence>
<name>A0AAZ3NQI2_ONCTS</name>
<keyword evidence="3" id="KW-1185">Reference proteome</keyword>
<dbReference type="PANTHER" id="PTHR21435:SF1">
    <property type="entry name" value="MITOCHONDRIAL IMPORT INNER MEMBRANE TRANSLOCASE SUBUNIT TIM29"/>
    <property type="match status" value="1"/>
</dbReference>
<evidence type="ECO:0000256" key="1">
    <source>
        <dbReference type="SAM" id="MobiDB-lite"/>
    </source>
</evidence>
<dbReference type="Pfam" id="PF10171">
    <property type="entry name" value="Tim29"/>
    <property type="match status" value="1"/>
</dbReference>
<dbReference type="Proteomes" id="UP000694402">
    <property type="component" value="Unassembled WGS sequence"/>
</dbReference>
<organism evidence="2 3">
    <name type="scientific">Oncorhynchus tshawytscha</name>
    <name type="common">Chinook salmon</name>
    <name type="synonym">Salmo tshawytscha</name>
    <dbReference type="NCBI Taxonomy" id="74940"/>
    <lineage>
        <taxon>Eukaryota</taxon>
        <taxon>Metazoa</taxon>
        <taxon>Chordata</taxon>
        <taxon>Craniata</taxon>
        <taxon>Vertebrata</taxon>
        <taxon>Euteleostomi</taxon>
        <taxon>Actinopterygii</taxon>
        <taxon>Neopterygii</taxon>
        <taxon>Teleostei</taxon>
        <taxon>Protacanthopterygii</taxon>
        <taxon>Salmoniformes</taxon>
        <taxon>Salmonidae</taxon>
        <taxon>Salmoninae</taxon>
        <taxon>Oncorhynchus</taxon>
    </lineage>
</organism>
<dbReference type="GO" id="GO:0045039">
    <property type="term" value="P:protein insertion into mitochondrial inner membrane"/>
    <property type="evidence" value="ECO:0007669"/>
    <property type="project" value="TreeGrafter"/>
</dbReference>
<evidence type="ECO:0000313" key="2">
    <source>
        <dbReference type="Ensembl" id="ENSOTSP00005105944.1"/>
    </source>
</evidence>
<dbReference type="PANTHER" id="PTHR21435">
    <property type="entry name" value="MITOCHONDRIAL IMPORT INNER MEMBRANE TRANSLOCASE SUBUNIT TIM29"/>
    <property type="match status" value="1"/>
</dbReference>
<reference evidence="2" key="2">
    <citation type="submission" date="2025-08" db="UniProtKB">
        <authorList>
            <consortium name="Ensembl"/>
        </authorList>
    </citation>
    <scope>IDENTIFICATION</scope>
</reference>
<feature type="region of interest" description="Disordered" evidence="1">
    <location>
        <begin position="1"/>
        <end position="23"/>
    </location>
</feature>
<gene>
    <name evidence="2" type="primary">LOC112226234</name>
</gene>
<proteinExistence type="predicted"/>
<protein>
    <submittedName>
        <fullName evidence="2">Translocase of inner mitochondrial membrane 29</fullName>
    </submittedName>
</protein>